<evidence type="ECO:0000313" key="2">
    <source>
        <dbReference type="EMBL" id="CCH00207.1"/>
    </source>
</evidence>
<gene>
    <name evidence="2" type="ORF">FAES_2198</name>
</gene>
<feature type="transmembrane region" description="Helical" evidence="1">
    <location>
        <begin position="195"/>
        <end position="213"/>
    </location>
</feature>
<name>I0K7V4_9BACT</name>
<dbReference type="KEGG" id="fae:FAES_2198"/>
<keyword evidence="1" id="KW-0812">Transmembrane</keyword>
<feature type="transmembrane region" description="Helical" evidence="1">
    <location>
        <begin position="41"/>
        <end position="62"/>
    </location>
</feature>
<feature type="transmembrane region" description="Helical" evidence="1">
    <location>
        <begin position="6"/>
        <end position="29"/>
    </location>
</feature>
<dbReference type="eggNOG" id="ENOG502ZB5Q">
    <property type="taxonomic scope" value="Bacteria"/>
</dbReference>
<evidence type="ECO:0008006" key="4">
    <source>
        <dbReference type="Google" id="ProtNLM"/>
    </source>
</evidence>
<organism evidence="2 3">
    <name type="scientific">Fibrella aestuarina BUZ 2</name>
    <dbReference type="NCBI Taxonomy" id="1166018"/>
    <lineage>
        <taxon>Bacteria</taxon>
        <taxon>Pseudomonadati</taxon>
        <taxon>Bacteroidota</taxon>
        <taxon>Cytophagia</taxon>
        <taxon>Cytophagales</taxon>
        <taxon>Spirosomataceae</taxon>
        <taxon>Fibrella</taxon>
    </lineage>
</organism>
<keyword evidence="3" id="KW-1185">Reference proteome</keyword>
<feature type="transmembrane region" description="Helical" evidence="1">
    <location>
        <begin position="97"/>
        <end position="122"/>
    </location>
</feature>
<keyword evidence="1" id="KW-1133">Transmembrane helix</keyword>
<dbReference type="OrthoDB" id="5984490at2"/>
<reference evidence="2 3" key="1">
    <citation type="journal article" date="2012" name="J. Bacteriol.">
        <title>Genome Sequence of Fibrella aestuarina BUZ 2T, a Filamentous Marine Bacterium.</title>
        <authorList>
            <person name="Filippini M."/>
            <person name="Qi W."/>
            <person name="Blom J."/>
            <person name="Goesmann A."/>
            <person name="Smits T.H."/>
            <person name="Bagheri H.C."/>
        </authorList>
    </citation>
    <scope>NUCLEOTIDE SEQUENCE [LARGE SCALE GENOMIC DNA]</scope>
    <source>
        <strain evidence="3">BUZ 2T</strain>
    </source>
</reference>
<dbReference type="EMBL" id="HE796683">
    <property type="protein sequence ID" value="CCH00207.1"/>
    <property type="molecule type" value="Genomic_DNA"/>
</dbReference>
<keyword evidence="1" id="KW-0472">Membrane</keyword>
<sequence>MKTLLTSLTITHILAGVIALLVGVIPMLVQKGNRLHNRAGLVYVWCMIVVAVTAILLCTLQPFRMMRLFLSGIAMLSFYFCMSGWRATKQKKGQVTLFDRALVYTALGCGLAMALFGTYLLARHGFQFLPIVFTFFGLLLTRFGVQDVQQMRQPAEKMHWFFQHFTRMGASYIATFTAAAVTNQRLLTPADAPEWVATAVWIAPSILGGVLIGRTVAYYKQKFAPAI</sequence>
<dbReference type="RefSeq" id="WP_015331306.1">
    <property type="nucleotide sequence ID" value="NC_020054.1"/>
</dbReference>
<dbReference type="PATRIC" id="fig|1166018.3.peg.3952"/>
<feature type="transmembrane region" description="Helical" evidence="1">
    <location>
        <begin position="165"/>
        <end position="183"/>
    </location>
</feature>
<feature type="transmembrane region" description="Helical" evidence="1">
    <location>
        <begin position="68"/>
        <end position="85"/>
    </location>
</feature>
<dbReference type="AlphaFoldDB" id="I0K7V4"/>
<evidence type="ECO:0000313" key="3">
    <source>
        <dbReference type="Proteomes" id="UP000011058"/>
    </source>
</evidence>
<dbReference type="HOGENOM" id="CLU_102900_0_0_10"/>
<dbReference type="STRING" id="1166018.FAES_2198"/>
<proteinExistence type="predicted"/>
<accession>I0K7V4</accession>
<protein>
    <recommendedName>
        <fullName evidence="4">DUF2306 domain-containing protein</fullName>
    </recommendedName>
</protein>
<feature type="transmembrane region" description="Helical" evidence="1">
    <location>
        <begin position="128"/>
        <end position="145"/>
    </location>
</feature>
<dbReference type="Proteomes" id="UP000011058">
    <property type="component" value="Chromosome"/>
</dbReference>
<evidence type="ECO:0000256" key="1">
    <source>
        <dbReference type="SAM" id="Phobius"/>
    </source>
</evidence>